<dbReference type="Proteomes" id="UP000000311">
    <property type="component" value="Unassembled WGS sequence"/>
</dbReference>
<gene>
    <name evidence="1" type="ORF">EAG_04430</name>
</gene>
<dbReference type="SUPFAM" id="SSF54001">
    <property type="entry name" value="Cysteine proteinases"/>
    <property type="match status" value="1"/>
</dbReference>
<dbReference type="InterPro" id="IPR038765">
    <property type="entry name" value="Papain-like_cys_pep_sf"/>
</dbReference>
<dbReference type="AlphaFoldDB" id="E2A2M9"/>
<keyword evidence="2" id="KW-1185">Reference proteome</keyword>
<proteinExistence type="predicted"/>
<sequence>IECLQWTELAKRLGYPNWSGMFTLSEIPIEIQFCKSTYKLVASIEYIGGINKDDVGHYIAHCRRISGNWEIYDDINKNNTAIRTST</sequence>
<dbReference type="InParanoid" id="E2A2M9"/>
<evidence type="ECO:0000313" key="1">
    <source>
        <dbReference type="EMBL" id="EFN72310.1"/>
    </source>
</evidence>
<protein>
    <submittedName>
        <fullName evidence="1">120.7 kDa protein in NOF-FB transposable element</fullName>
    </submittedName>
</protein>
<dbReference type="EMBL" id="GL436161">
    <property type="protein sequence ID" value="EFN72310.1"/>
    <property type="molecule type" value="Genomic_DNA"/>
</dbReference>
<feature type="non-terminal residue" evidence="1">
    <location>
        <position position="1"/>
    </location>
</feature>
<reference evidence="1 2" key="1">
    <citation type="journal article" date="2010" name="Science">
        <title>Genomic comparison of the ants Camponotus floridanus and Harpegnathos saltator.</title>
        <authorList>
            <person name="Bonasio R."/>
            <person name="Zhang G."/>
            <person name="Ye C."/>
            <person name="Mutti N.S."/>
            <person name="Fang X."/>
            <person name="Qin N."/>
            <person name="Donahue G."/>
            <person name="Yang P."/>
            <person name="Li Q."/>
            <person name="Li C."/>
            <person name="Zhang P."/>
            <person name="Huang Z."/>
            <person name="Berger S.L."/>
            <person name="Reinberg D."/>
            <person name="Wang J."/>
            <person name="Liebig J."/>
        </authorList>
    </citation>
    <scope>NUCLEOTIDE SEQUENCE [LARGE SCALE GENOMIC DNA]</scope>
    <source>
        <strain evidence="2">C129</strain>
    </source>
</reference>
<name>E2A2M9_CAMFO</name>
<accession>E2A2M9</accession>
<evidence type="ECO:0000313" key="2">
    <source>
        <dbReference type="Proteomes" id="UP000000311"/>
    </source>
</evidence>
<feature type="non-terminal residue" evidence="1">
    <location>
        <position position="86"/>
    </location>
</feature>
<organism evidence="2">
    <name type="scientific">Camponotus floridanus</name>
    <name type="common">Florida carpenter ant</name>
    <dbReference type="NCBI Taxonomy" id="104421"/>
    <lineage>
        <taxon>Eukaryota</taxon>
        <taxon>Metazoa</taxon>
        <taxon>Ecdysozoa</taxon>
        <taxon>Arthropoda</taxon>
        <taxon>Hexapoda</taxon>
        <taxon>Insecta</taxon>
        <taxon>Pterygota</taxon>
        <taxon>Neoptera</taxon>
        <taxon>Endopterygota</taxon>
        <taxon>Hymenoptera</taxon>
        <taxon>Apocrita</taxon>
        <taxon>Aculeata</taxon>
        <taxon>Formicoidea</taxon>
        <taxon>Formicidae</taxon>
        <taxon>Formicinae</taxon>
        <taxon>Camponotus</taxon>
    </lineage>
</organism>